<dbReference type="InterPro" id="IPR004089">
    <property type="entry name" value="MCPsignal_dom"/>
</dbReference>
<feature type="domain" description="Methyl-accepting transducer" evidence="5">
    <location>
        <begin position="268"/>
        <end position="519"/>
    </location>
</feature>
<dbReference type="Pfam" id="PF00672">
    <property type="entry name" value="HAMP"/>
    <property type="match status" value="1"/>
</dbReference>
<keyword evidence="4" id="KW-0812">Transmembrane</keyword>
<gene>
    <name evidence="7" type="ORF">I568_02294</name>
</gene>
<feature type="domain" description="HAMP" evidence="6">
    <location>
        <begin position="209"/>
        <end position="263"/>
    </location>
</feature>
<keyword evidence="8" id="KW-1185">Reference proteome</keyword>
<dbReference type="EMBL" id="ASWJ01000011">
    <property type="protein sequence ID" value="EOW79943.1"/>
    <property type="molecule type" value="Genomic_DNA"/>
</dbReference>
<dbReference type="OrthoDB" id="9760371at2"/>
<dbReference type="Pfam" id="PF00015">
    <property type="entry name" value="MCPsignal"/>
    <property type="match status" value="1"/>
</dbReference>
<dbReference type="PATRIC" id="fig|1121865.3.peg.1949"/>
<evidence type="ECO:0008006" key="9">
    <source>
        <dbReference type="Google" id="ProtNLM"/>
    </source>
</evidence>
<dbReference type="AlphaFoldDB" id="S1N2W8"/>
<dbReference type="Gene3D" id="1.10.287.950">
    <property type="entry name" value="Methyl-accepting chemotaxis protein"/>
    <property type="match status" value="1"/>
</dbReference>
<dbReference type="Gene3D" id="3.30.450.20">
    <property type="entry name" value="PAS domain"/>
    <property type="match status" value="1"/>
</dbReference>
<dbReference type="InterPro" id="IPR029151">
    <property type="entry name" value="Sensor-like_sf"/>
</dbReference>
<dbReference type="PROSITE" id="PS50885">
    <property type="entry name" value="HAMP"/>
    <property type="match status" value="1"/>
</dbReference>
<evidence type="ECO:0000256" key="3">
    <source>
        <dbReference type="PROSITE-ProRule" id="PRU00284"/>
    </source>
</evidence>
<comment type="caution">
    <text evidence="7">The sequence shown here is derived from an EMBL/GenBank/DDBJ whole genome shotgun (WGS) entry which is preliminary data.</text>
</comment>
<dbReference type="Proteomes" id="UP000014113">
    <property type="component" value="Unassembled WGS sequence"/>
</dbReference>
<evidence type="ECO:0000256" key="2">
    <source>
        <dbReference type="ARBA" id="ARBA00029447"/>
    </source>
</evidence>
<dbReference type="PANTHER" id="PTHR32089">
    <property type="entry name" value="METHYL-ACCEPTING CHEMOTAXIS PROTEIN MCPB"/>
    <property type="match status" value="1"/>
</dbReference>
<dbReference type="CDD" id="cd18773">
    <property type="entry name" value="PDC1_HK_sensor"/>
    <property type="match status" value="1"/>
</dbReference>
<evidence type="ECO:0000259" key="5">
    <source>
        <dbReference type="PROSITE" id="PS50111"/>
    </source>
</evidence>
<name>S1N2W8_9ENTE</name>
<evidence type="ECO:0000256" key="1">
    <source>
        <dbReference type="ARBA" id="ARBA00023224"/>
    </source>
</evidence>
<dbReference type="GO" id="GO:0007165">
    <property type="term" value="P:signal transduction"/>
    <property type="evidence" value="ECO:0007669"/>
    <property type="project" value="UniProtKB-KW"/>
</dbReference>
<organism evidence="7 8">
    <name type="scientific">Enterococcus columbae DSM 7374 = ATCC 51263</name>
    <dbReference type="NCBI Taxonomy" id="1121865"/>
    <lineage>
        <taxon>Bacteria</taxon>
        <taxon>Bacillati</taxon>
        <taxon>Bacillota</taxon>
        <taxon>Bacilli</taxon>
        <taxon>Lactobacillales</taxon>
        <taxon>Enterococcaceae</taxon>
        <taxon>Enterococcus</taxon>
    </lineage>
</organism>
<proteinExistence type="inferred from homology"/>
<dbReference type="eggNOG" id="COG0840">
    <property type="taxonomic scope" value="Bacteria"/>
</dbReference>
<dbReference type="SUPFAM" id="SSF103190">
    <property type="entry name" value="Sensory domain-like"/>
    <property type="match status" value="1"/>
</dbReference>
<dbReference type="PANTHER" id="PTHR32089:SF112">
    <property type="entry name" value="LYSOZYME-LIKE PROTEIN-RELATED"/>
    <property type="match status" value="1"/>
</dbReference>
<accession>S1N2W8</accession>
<evidence type="ECO:0000259" key="6">
    <source>
        <dbReference type="PROSITE" id="PS50885"/>
    </source>
</evidence>
<evidence type="ECO:0000256" key="4">
    <source>
        <dbReference type="SAM" id="Phobius"/>
    </source>
</evidence>
<feature type="transmembrane region" description="Helical" evidence="4">
    <location>
        <begin position="185"/>
        <end position="208"/>
    </location>
</feature>
<dbReference type="CDD" id="cd06225">
    <property type="entry name" value="HAMP"/>
    <property type="match status" value="1"/>
</dbReference>
<protein>
    <recommendedName>
        <fullName evidence="9">Methyl-accepting chemotaxis protein</fullName>
    </recommendedName>
</protein>
<evidence type="ECO:0000313" key="7">
    <source>
        <dbReference type="EMBL" id="EOW79943.1"/>
    </source>
</evidence>
<dbReference type="GO" id="GO:0016020">
    <property type="term" value="C:membrane"/>
    <property type="evidence" value="ECO:0007669"/>
    <property type="project" value="InterPro"/>
</dbReference>
<keyword evidence="4" id="KW-1133">Transmembrane helix</keyword>
<dbReference type="SUPFAM" id="SSF58104">
    <property type="entry name" value="Methyl-accepting chemotaxis protein (MCP) signaling domain"/>
    <property type="match status" value="1"/>
</dbReference>
<reference evidence="7 8" key="1">
    <citation type="submission" date="2013-03" db="EMBL/GenBank/DDBJ databases">
        <title>The Genome Sequence of Enterococcus columbae ATCC_51263 (PacBio/Illumina hybrid assembly).</title>
        <authorList>
            <consortium name="The Broad Institute Genomics Platform"/>
            <consortium name="The Broad Institute Genome Sequencing Center for Infectious Disease"/>
            <person name="Earl A."/>
            <person name="Russ C."/>
            <person name="Gilmore M."/>
            <person name="Surin D."/>
            <person name="Walker B."/>
            <person name="Young S."/>
            <person name="Zeng Q."/>
            <person name="Gargeya S."/>
            <person name="Fitzgerald M."/>
            <person name="Haas B."/>
            <person name="Abouelleil A."/>
            <person name="Allen A.W."/>
            <person name="Alvarado L."/>
            <person name="Arachchi H.M."/>
            <person name="Berlin A.M."/>
            <person name="Chapman S.B."/>
            <person name="Gainer-Dewar J."/>
            <person name="Goldberg J."/>
            <person name="Griggs A."/>
            <person name="Gujja S."/>
            <person name="Hansen M."/>
            <person name="Howarth C."/>
            <person name="Imamovic A."/>
            <person name="Ireland A."/>
            <person name="Larimer J."/>
            <person name="McCowan C."/>
            <person name="Murphy C."/>
            <person name="Pearson M."/>
            <person name="Poon T.W."/>
            <person name="Priest M."/>
            <person name="Roberts A."/>
            <person name="Saif S."/>
            <person name="Shea T."/>
            <person name="Sisk P."/>
            <person name="Sykes S."/>
            <person name="Wortman J."/>
            <person name="Nusbaum C."/>
            <person name="Birren B."/>
        </authorList>
    </citation>
    <scope>NUCLEOTIDE SEQUENCE [LARGE SCALE GENOMIC DNA]</scope>
    <source>
        <strain evidence="7 8">ATCC 51263</strain>
    </source>
</reference>
<keyword evidence="4" id="KW-0472">Membrane</keyword>
<dbReference type="SMART" id="SM00304">
    <property type="entry name" value="HAMP"/>
    <property type="match status" value="2"/>
</dbReference>
<dbReference type="InterPro" id="IPR003660">
    <property type="entry name" value="HAMP_dom"/>
</dbReference>
<dbReference type="STRING" id="1121865.OMW_02001"/>
<sequence>MKFNSIRNKILIPVSLLIIVISVCSGIGSYWQLRNSIIDMGIEEARLAATNVSKVIDQEKLQHLKKGDEQSKDYQEILQLMRNLKEDSGIKYLYTLTTDGNQVYYGIDTDTTNNQAKIGDTFESNYQDLKTAFDGQTYSSPAIDYEGSDRLITVYKPVTDASGKVIALIGCDYDAWPIIKKLRHLMIQTILITLLFLILALILLQLILRTISKNLKTINEKIYELVHHEGDLTQSLTIKTGDELEEIAENINHLLLYMHKIMTNIQQNTHQLTSSTDQISQSVDQVNGNVEEVSSTMEEMSAAMEETAASMAEMIQSIQSAYQIVEQTNQDAKMQQQSAEQITQVANDIFYQAQDDQQKAQNTAQTVIQTVNEKIAASQAVEQIDTLTKNIIDITKQTNLLALNASIEAARSGEAGKGFAVVAAEIGKLAQHSAATAADIQKVSQTVLIAVKELSQEAEKMLTFVQEDALDGYQKLMHTSQQYHQDLSDISLVMEQFAQSSQQLHQLMNEIKHAITSIQIANDESTQGVVNVTQSMMETANNMQQIHQEVGANQKVAHQLSTEVDKFKLS</sequence>
<dbReference type="PROSITE" id="PS50111">
    <property type="entry name" value="CHEMOTAXIS_TRANSDUC_2"/>
    <property type="match status" value="1"/>
</dbReference>
<dbReference type="RefSeq" id="WP_016184107.1">
    <property type="nucleotide sequence ID" value="NZ_JXKI01000010.1"/>
</dbReference>
<dbReference type="SMART" id="SM00283">
    <property type="entry name" value="MA"/>
    <property type="match status" value="1"/>
</dbReference>
<comment type="similarity">
    <text evidence="2">Belongs to the methyl-accepting chemotaxis (MCP) protein family.</text>
</comment>
<keyword evidence="1 3" id="KW-0807">Transducer</keyword>
<evidence type="ECO:0000313" key="8">
    <source>
        <dbReference type="Proteomes" id="UP000014113"/>
    </source>
</evidence>